<gene>
    <name evidence="1" type="ORF">HG535_0B06800</name>
</gene>
<dbReference type="RefSeq" id="XP_037143362.1">
    <property type="nucleotide sequence ID" value="XM_037287467.1"/>
</dbReference>
<dbReference type="AlphaFoldDB" id="A0A7H9AZW3"/>
<protein>
    <recommendedName>
        <fullName evidence="3">mRNA transport regulator MTR2</fullName>
    </recommendedName>
</protein>
<dbReference type="FunFam" id="3.10.450.50:FF:000018">
    <property type="entry name" value="mRNA transport regulator"/>
    <property type="match status" value="1"/>
</dbReference>
<dbReference type="InterPro" id="IPR019488">
    <property type="entry name" value="Nucl_pore_RNA_shuttling_Mtr2"/>
</dbReference>
<keyword evidence="2" id="KW-1185">Reference proteome</keyword>
<dbReference type="InterPro" id="IPR032710">
    <property type="entry name" value="NTF2-like_dom_sf"/>
</dbReference>
<reference evidence="1 2" key="1">
    <citation type="submission" date="2020-07" db="EMBL/GenBank/DDBJ databases">
        <title>The yeast mating-type switching endonuclease HO is a domesticated member of an unorthodox homing genetic element family.</title>
        <authorList>
            <person name="Coughlan A.Y."/>
            <person name="Lombardi L."/>
            <person name="Braun-Galleani S."/>
            <person name="Martos A.R."/>
            <person name="Galeote V."/>
            <person name="Bigey F."/>
            <person name="Dequin S."/>
            <person name="Byrne K.P."/>
            <person name="Wolfe K.H."/>
        </authorList>
    </citation>
    <scope>NUCLEOTIDE SEQUENCE [LARGE SCALE GENOMIC DNA]</scope>
    <source>
        <strain evidence="1 2">NRRL Y-6702</strain>
    </source>
</reference>
<sequence length="185" mass="20521">MSRYGGSSNVVNSGNNRSQLTELFIKKILAHLDDTDPQKLTHFLNLFNPTNCKVIVNATPFAQPAIFLEVWQSSVVQTQHALTAVDYHIIPGSQTMICNVSCKVRFDESGKDKMGQDSVVASNEGNIGMNKTSAKPNSRPLWGSYFGVSLQLVIEERVFNNDMNGVISGFNYNMIYKPQDSLITI</sequence>
<dbReference type="EMBL" id="CP058605">
    <property type="protein sequence ID" value="QLG71634.1"/>
    <property type="molecule type" value="Genomic_DNA"/>
</dbReference>
<evidence type="ECO:0008006" key="3">
    <source>
        <dbReference type="Google" id="ProtNLM"/>
    </source>
</evidence>
<dbReference type="OrthoDB" id="25408at2759"/>
<dbReference type="Pfam" id="PF10429">
    <property type="entry name" value="Mtr2"/>
    <property type="match status" value="1"/>
</dbReference>
<dbReference type="Proteomes" id="UP000509704">
    <property type="component" value="Chromosome 2"/>
</dbReference>
<evidence type="ECO:0000313" key="2">
    <source>
        <dbReference type="Proteomes" id="UP000509704"/>
    </source>
</evidence>
<dbReference type="Gene3D" id="3.10.450.50">
    <property type="match status" value="1"/>
</dbReference>
<dbReference type="KEGG" id="zmk:HG535_0B06800"/>
<dbReference type="GeneID" id="59235296"/>
<accession>A0A7H9AZW3</accession>
<proteinExistence type="predicted"/>
<dbReference type="SUPFAM" id="SSF54427">
    <property type="entry name" value="NTF2-like"/>
    <property type="match status" value="1"/>
</dbReference>
<evidence type="ECO:0000313" key="1">
    <source>
        <dbReference type="EMBL" id="QLG71634.1"/>
    </source>
</evidence>
<name>A0A7H9AZW3_ZYGMR</name>
<organism evidence="1 2">
    <name type="scientific">Zygotorulaspora mrakii</name>
    <name type="common">Zygosaccharomyces mrakii</name>
    <dbReference type="NCBI Taxonomy" id="42260"/>
    <lineage>
        <taxon>Eukaryota</taxon>
        <taxon>Fungi</taxon>
        <taxon>Dikarya</taxon>
        <taxon>Ascomycota</taxon>
        <taxon>Saccharomycotina</taxon>
        <taxon>Saccharomycetes</taxon>
        <taxon>Saccharomycetales</taxon>
        <taxon>Saccharomycetaceae</taxon>
        <taxon>Zygotorulaspora</taxon>
    </lineage>
</organism>